<dbReference type="AlphaFoldDB" id="A0A381TI70"/>
<gene>
    <name evidence="18" type="ORF">METZ01_LOCUS68604</name>
</gene>
<dbReference type="GO" id="GO:0005694">
    <property type="term" value="C:chromosome"/>
    <property type="evidence" value="ECO:0007669"/>
    <property type="project" value="InterPro"/>
</dbReference>
<dbReference type="CDD" id="cd00186">
    <property type="entry name" value="TOP1Ac"/>
    <property type="match status" value="1"/>
</dbReference>
<dbReference type="GO" id="GO:0008270">
    <property type="term" value="F:zinc ion binding"/>
    <property type="evidence" value="ECO:0007669"/>
    <property type="project" value="UniProtKB-KW"/>
</dbReference>
<protein>
    <recommendedName>
        <fullName evidence="3">DNA topoisomerase</fullName>
        <ecNumber evidence="3">5.6.2.1</ecNumber>
    </recommendedName>
    <alternativeName>
        <fullName evidence="14">Omega-protein</fullName>
    </alternativeName>
    <alternativeName>
        <fullName evidence="13">Relaxing enzyme</fullName>
    </alternativeName>
    <alternativeName>
        <fullName evidence="11">Swivelase</fullName>
    </alternativeName>
    <alternativeName>
        <fullName evidence="12">Untwisting enzyme</fullName>
    </alternativeName>
</protein>
<dbReference type="InterPro" id="IPR028612">
    <property type="entry name" value="Topoisom_1_IA"/>
</dbReference>
<keyword evidence="9" id="KW-0238">DNA-binding</keyword>
<dbReference type="InterPro" id="IPR013498">
    <property type="entry name" value="Topo_IA_Znf"/>
</dbReference>
<dbReference type="PRINTS" id="PR00417">
    <property type="entry name" value="PRTPISMRASEI"/>
</dbReference>
<dbReference type="SMART" id="SM00493">
    <property type="entry name" value="TOPRIM"/>
    <property type="match status" value="1"/>
</dbReference>
<dbReference type="Gene3D" id="3.30.65.10">
    <property type="entry name" value="Bacterial Topoisomerase I, domain 1"/>
    <property type="match status" value="1"/>
</dbReference>
<dbReference type="GO" id="GO:0003917">
    <property type="term" value="F:DNA topoisomerase type I (single strand cut, ATP-independent) activity"/>
    <property type="evidence" value="ECO:0007669"/>
    <property type="project" value="UniProtKB-EC"/>
</dbReference>
<dbReference type="SUPFAM" id="SSF56712">
    <property type="entry name" value="Prokaryotic type I DNA topoisomerase"/>
    <property type="match status" value="1"/>
</dbReference>
<evidence type="ECO:0000256" key="7">
    <source>
        <dbReference type="ARBA" id="ARBA00022842"/>
    </source>
</evidence>
<reference evidence="18" key="1">
    <citation type="submission" date="2018-05" db="EMBL/GenBank/DDBJ databases">
        <authorList>
            <person name="Lanie J.A."/>
            <person name="Ng W.-L."/>
            <person name="Kazmierczak K.M."/>
            <person name="Andrzejewski T.M."/>
            <person name="Davidsen T.M."/>
            <person name="Wayne K.J."/>
            <person name="Tettelin H."/>
            <person name="Glass J.I."/>
            <person name="Rusch D."/>
            <person name="Podicherti R."/>
            <person name="Tsui H.-C.T."/>
            <person name="Winkler M.E."/>
        </authorList>
    </citation>
    <scope>NUCLEOTIDE SEQUENCE</scope>
</reference>
<evidence type="ECO:0000313" key="18">
    <source>
        <dbReference type="EMBL" id="SVA15750.1"/>
    </source>
</evidence>
<sequence length="850" mass="96639">MNVLIVESPSKAKSINKYLGSSFKVLASIGHVRDLSPKNDAIDTENNFVMKWETSERGKKIIKDITDAAKNSENLYLATDPDREGEAIAWHVENLLRENPKLENVNIQRITFNEITKDAVVEALKEPRKIDENLVNAYLARRALDFLVGFNLSPVLWRKLPGSKSAGRVQSVALKIITKRELEIEKFEPQEYWSINGLFDKGEGKQFDARLIKYAGEKIEKLTIKDEKTATEIVKKIQDSAFSINRIEKKETKRNPYPAFRTSSMQIEVSRKLGFSASKTMHTAQKLYEGIEIDGEPTGLITYMRTDSVVMSSTAINEVRNYVEKNIGKEYLPNEPRIYKSKAKNAQEAHECIRPTNINLSPEKLKKYLNIHEFKLYEIIWQRAVSSQMANAIINQVAVDIEDLNQNIMLRANGSSIKFKGMLAVYSEVKDEDDENNNNKENKDLSELNEKDNLNLINSEKKQHFTLPPPRYTEASLVKKLEELGIGRPSTYASIIKVLQDRDYVILDNKRFIPHDRGRVVSIFLENYFNKYVEYDFTADLENQLDEISDGKLDWKDVIQKFWETFKVLCDQTVGKANREIIDVIDNALGPHFFPPKGEDKDRKCPTCDNGRLGLKVGKFGGFVGCSNYPDCKYTIQFNQLNDSKNGTLTGPKEIGVYPETGEIITLRKGPYGFYMQVGEGTKEKKPKRVSIPKNFEPEEIGLNTAIQLLGLPRKLGFHPETTKTVSAGIGMYGPYVLHDKKYKALEKTDNILDIELERAIELIAKPTIRGNATLKSFGEHPGEKKEITAHDGKYGPYVKCGKINASLLGDQTIDTINLEDAIKLIDDRKIKIEQKTKKKTTKKVKKSEE</sequence>
<dbReference type="InterPro" id="IPR023405">
    <property type="entry name" value="Topo_IA_core_domain"/>
</dbReference>
<dbReference type="NCBIfam" id="TIGR01051">
    <property type="entry name" value="topA_bact"/>
    <property type="match status" value="1"/>
</dbReference>
<dbReference type="CDD" id="cd03363">
    <property type="entry name" value="TOPRIM_TopoIA_TopoI"/>
    <property type="match status" value="1"/>
</dbReference>
<comment type="catalytic activity">
    <reaction evidence="1">
        <text>ATP-independent breakage of single-stranded DNA, followed by passage and rejoining.</text>
        <dbReference type="EC" id="5.6.2.1"/>
    </reaction>
</comment>
<keyword evidence="6" id="KW-0862">Zinc</keyword>
<evidence type="ECO:0000256" key="15">
    <source>
        <dbReference type="SAM" id="MobiDB-lite"/>
    </source>
</evidence>
<evidence type="ECO:0000256" key="2">
    <source>
        <dbReference type="ARBA" id="ARBA00009446"/>
    </source>
</evidence>
<dbReference type="Gene3D" id="1.10.460.10">
    <property type="entry name" value="Topoisomerase I, domain 2"/>
    <property type="match status" value="1"/>
</dbReference>
<feature type="compositionally biased region" description="Basic and acidic residues" evidence="15">
    <location>
        <begin position="437"/>
        <end position="449"/>
    </location>
</feature>
<dbReference type="InterPro" id="IPR006171">
    <property type="entry name" value="TOPRIM_dom"/>
</dbReference>
<dbReference type="Gene3D" id="3.40.50.140">
    <property type="match status" value="1"/>
</dbReference>
<evidence type="ECO:0000259" key="16">
    <source>
        <dbReference type="PROSITE" id="PS50880"/>
    </source>
</evidence>
<name>A0A381TI70_9ZZZZ</name>
<keyword evidence="7" id="KW-0460">Magnesium</keyword>
<dbReference type="InterPro" id="IPR013825">
    <property type="entry name" value="Topo_IA_cen_sub2"/>
</dbReference>
<dbReference type="SMART" id="SM00437">
    <property type="entry name" value="TOP1Ac"/>
    <property type="match status" value="1"/>
</dbReference>
<keyword evidence="4" id="KW-0479">Metal-binding</keyword>
<evidence type="ECO:0000256" key="5">
    <source>
        <dbReference type="ARBA" id="ARBA00022771"/>
    </source>
</evidence>
<evidence type="ECO:0000256" key="6">
    <source>
        <dbReference type="ARBA" id="ARBA00022833"/>
    </source>
</evidence>
<dbReference type="PROSITE" id="PS50880">
    <property type="entry name" value="TOPRIM"/>
    <property type="match status" value="1"/>
</dbReference>
<keyword evidence="5" id="KW-0863">Zinc-finger</keyword>
<dbReference type="Pfam" id="PF13368">
    <property type="entry name" value="Toprim_C_rpt"/>
    <property type="match status" value="3"/>
</dbReference>
<feature type="region of interest" description="Disordered" evidence="15">
    <location>
        <begin position="430"/>
        <end position="449"/>
    </location>
</feature>
<dbReference type="InterPro" id="IPR023406">
    <property type="entry name" value="Topo_IA_AS"/>
</dbReference>
<dbReference type="EMBL" id="UINC01004631">
    <property type="protein sequence ID" value="SVA15750.1"/>
    <property type="molecule type" value="Genomic_DNA"/>
</dbReference>
<organism evidence="18">
    <name type="scientific">marine metagenome</name>
    <dbReference type="NCBI Taxonomy" id="408172"/>
    <lineage>
        <taxon>unclassified sequences</taxon>
        <taxon>metagenomes</taxon>
        <taxon>ecological metagenomes</taxon>
    </lineage>
</organism>
<accession>A0A381TI70</accession>
<dbReference type="InterPro" id="IPR025589">
    <property type="entry name" value="Toprim_C_rpt"/>
</dbReference>
<proteinExistence type="inferred from homology"/>
<dbReference type="HAMAP" id="MF_00952">
    <property type="entry name" value="Topoisom_1_prok"/>
    <property type="match status" value="1"/>
</dbReference>
<dbReference type="Pfam" id="PF01751">
    <property type="entry name" value="Toprim"/>
    <property type="match status" value="1"/>
</dbReference>
<dbReference type="InterPro" id="IPR013497">
    <property type="entry name" value="Topo_IA_cen"/>
</dbReference>
<evidence type="ECO:0000256" key="10">
    <source>
        <dbReference type="ARBA" id="ARBA00023235"/>
    </source>
</evidence>
<dbReference type="SUPFAM" id="SSF57783">
    <property type="entry name" value="Zinc beta-ribbon"/>
    <property type="match status" value="1"/>
</dbReference>
<evidence type="ECO:0000256" key="12">
    <source>
        <dbReference type="ARBA" id="ARBA00031985"/>
    </source>
</evidence>
<dbReference type="Pfam" id="PF01131">
    <property type="entry name" value="Topoisom_bac"/>
    <property type="match status" value="1"/>
</dbReference>
<evidence type="ECO:0000256" key="9">
    <source>
        <dbReference type="ARBA" id="ARBA00023125"/>
    </source>
</evidence>
<evidence type="ECO:0000256" key="8">
    <source>
        <dbReference type="ARBA" id="ARBA00023029"/>
    </source>
</evidence>
<dbReference type="Pfam" id="PF01396">
    <property type="entry name" value="Zn_ribbon_Top1"/>
    <property type="match status" value="1"/>
</dbReference>
<keyword evidence="10" id="KW-0413">Isomerase</keyword>
<dbReference type="InterPro" id="IPR034149">
    <property type="entry name" value="TOPRIM_TopoI"/>
</dbReference>
<dbReference type="GO" id="GO:0003677">
    <property type="term" value="F:DNA binding"/>
    <property type="evidence" value="ECO:0007669"/>
    <property type="project" value="UniProtKB-KW"/>
</dbReference>
<dbReference type="PROSITE" id="PS00396">
    <property type="entry name" value="TOPO_IA_1"/>
    <property type="match status" value="1"/>
</dbReference>
<evidence type="ECO:0000256" key="14">
    <source>
        <dbReference type="ARBA" id="ARBA00032877"/>
    </source>
</evidence>
<dbReference type="SMART" id="SM00436">
    <property type="entry name" value="TOP1Bc"/>
    <property type="match status" value="1"/>
</dbReference>
<dbReference type="PROSITE" id="PS52039">
    <property type="entry name" value="TOPO_IA_2"/>
    <property type="match status" value="1"/>
</dbReference>
<dbReference type="EC" id="5.6.2.1" evidence="3"/>
<dbReference type="InterPro" id="IPR003601">
    <property type="entry name" value="Topo_IA_2"/>
</dbReference>
<comment type="similarity">
    <text evidence="2">Belongs to the type IA topoisomerase family.</text>
</comment>
<dbReference type="Gene3D" id="2.70.20.10">
    <property type="entry name" value="Topoisomerase I, domain 3"/>
    <property type="match status" value="1"/>
</dbReference>
<feature type="domain" description="Toprim" evidence="16">
    <location>
        <begin position="1"/>
        <end position="115"/>
    </location>
</feature>
<dbReference type="Gene3D" id="1.10.290.10">
    <property type="entry name" value="Topoisomerase I, domain 4"/>
    <property type="match status" value="1"/>
</dbReference>
<evidence type="ECO:0000259" key="17">
    <source>
        <dbReference type="PROSITE" id="PS52039"/>
    </source>
</evidence>
<evidence type="ECO:0000256" key="4">
    <source>
        <dbReference type="ARBA" id="ARBA00022723"/>
    </source>
</evidence>
<evidence type="ECO:0000256" key="1">
    <source>
        <dbReference type="ARBA" id="ARBA00000213"/>
    </source>
</evidence>
<dbReference type="InterPro" id="IPR000380">
    <property type="entry name" value="Topo_IA"/>
</dbReference>
<dbReference type="InterPro" id="IPR003602">
    <property type="entry name" value="Topo_IA_DNA-bd_dom"/>
</dbReference>
<keyword evidence="8" id="KW-0799">Topoisomerase</keyword>
<dbReference type="InterPro" id="IPR005733">
    <property type="entry name" value="TopoI_bac-type"/>
</dbReference>
<dbReference type="InterPro" id="IPR013824">
    <property type="entry name" value="Topo_IA_cen_sub1"/>
</dbReference>
<dbReference type="InterPro" id="IPR013826">
    <property type="entry name" value="Topo_IA_cen_sub3"/>
</dbReference>
<evidence type="ECO:0000256" key="13">
    <source>
        <dbReference type="ARBA" id="ARBA00032235"/>
    </source>
</evidence>
<evidence type="ECO:0000256" key="11">
    <source>
        <dbReference type="ARBA" id="ARBA00030003"/>
    </source>
</evidence>
<dbReference type="PANTHER" id="PTHR42785:SF1">
    <property type="entry name" value="DNA TOPOISOMERASE"/>
    <property type="match status" value="1"/>
</dbReference>
<dbReference type="GO" id="GO:0006265">
    <property type="term" value="P:DNA topological change"/>
    <property type="evidence" value="ECO:0007669"/>
    <property type="project" value="InterPro"/>
</dbReference>
<evidence type="ECO:0000256" key="3">
    <source>
        <dbReference type="ARBA" id="ARBA00012891"/>
    </source>
</evidence>
<feature type="domain" description="Topo IA-type catalytic" evidence="17">
    <location>
        <begin position="131"/>
        <end position="570"/>
    </location>
</feature>
<dbReference type="PANTHER" id="PTHR42785">
    <property type="entry name" value="DNA TOPOISOMERASE, TYPE IA, CORE"/>
    <property type="match status" value="1"/>
</dbReference>